<dbReference type="InterPro" id="IPR001818">
    <property type="entry name" value="Pept_M10_metallopeptidase"/>
</dbReference>
<dbReference type="InterPro" id="IPR036365">
    <property type="entry name" value="PGBD-like_sf"/>
</dbReference>
<dbReference type="SMART" id="SM00235">
    <property type="entry name" value="ZnMc"/>
    <property type="match status" value="1"/>
</dbReference>
<name>A0A5M3VPV0_9ACTN</name>
<dbReference type="InterPro" id="IPR006026">
    <property type="entry name" value="Peptidase_Metallo"/>
</dbReference>
<keyword evidence="4" id="KW-0732">Signal</keyword>
<evidence type="ECO:0000256" key="3">
    <source>
        <dbReference type="ARBA" id="ARBA00022723"/>
    </source>
</evidence>
<dbReference type="InterPro" id="IPR002477">
    <property type="entry name" value="Peptidoglycan-bd-like"/>
</dbReference>
<dbReference type="Pfam" id="PF26607">
    <property type="entry name" value="DUF8189"/>
    <property type="match status" value="1"/>
</dbReference>
<keyword evidence="3" id="KW-0479">Metal-binding</keyword>
<evidence type="ECO:0000259" key="10">
    <source>
        <dbReference type="SMART" id="SM00235"/>
    </source>
</evidence>
<evidence type="ECO:0000256" key="8">
    <source>
        <dbReference type="ARBA" id="ARBA00023145"/>
    </source>
</evidence>
<gene>
    <name evidence="11" type="ORF">Acor_08780</name>
</gene>
<evidence type="ECO:0000256" key="4">
    <source>
        <dbReference type="ARBA" id="ARBA00022729"/>
    </source>
</evidence>
<dbReference type="GO" id="GO:0006508">
    <property type="term" value="P:proteolysis"/>
    <property type="evidence" value="ECO:0007669"/>
    <property type="project" value="UniProtKB-KW"/>
</dbReference>
<evidence type="ECO:0000256" key="9">
    <source>
        <dbReference type="SAM" id="MobiDB-lite"/>
    </source>
</evidence>
<evidence type="ECO:0000256" key="2">
    <source>
        <dbReference type="ARBA" id="ARBA00022670"/>
    </source>
</evidence>
<evidence type="ECO:0000256" key="1">
    <source>
        <dbReference type="ARBA" id="ARBA00001947"/>
    </source>
</evidence>
<dbReference type="Gene3D" id="3.40.390.10">
    <property type="entry name" value="Collagenase (Catalytic Domain)"/>
    <property type="match status" value="1"/>
</dbReference>
<evidence type="ECO:0000313" key="12">
    <source>
        <dbReference type="Proteomes" id="UP000334990"/>
    </source>
</evidence>
<keyword evidence="5" id="KW-0378">Hydrolase</keyword>
<dbReference type="EMBL" id="BLAD01000037">
    <property type="protein sequence ID" value="GER98814.1"/>
    <property type="molecule type" value="Genomic_DNA"/>
</dbReference>
<dbReference type="PROSITE" id="PS00546">
    <property type="entry name" value="CYSTEINE_SWITCH"/>
    <property type="match status" value="1"/>
</dbReference>
<dbReference type="SUPFAM" id="SSF89372">
    <property type="entry name" value="Fucose-specific lectin"/>
    <property type="match status" value="1"/>
</dbReference>
<dbReference type="GO" id="GO:0004222">
    <property type="term" value="F:metalloendopeptidase activity"/>
    <property type="evidence" value="ECO:0007669"/>
    <property type="project" value="InterPro"/>
</dbReference>
<keyword evidence="12" id="KW-1185">Reference proteome</keyword>
<dbReference type="InterPro" id="IPR024079">
    <property type="entry name" value="MetalloPept_cat_dom_sf"/>
</dbReference>
<evidence type="ECO:0000256" key="6">
    <source>
        <dbReference type="ARBA" id="ARBA00022833"/>
    </source>
</evidence>
<sequence>MASAVTKYQQAMGLPVTGQVDGPTLALMARPRCGNPDVGAARAARYSVQPPGWQHHDITYNIVEFNPKISEEAQRLAFRGAFDRWQAVIPLDFTEIPKDGLIQISWFKWDGPGKALARTQYPTDSGKPVTSRYDPDDSWPSNRLNRVALHEFGHAIGLGHSDDPRAVMYATLNDTAELTRDDVQGAQVIYGPRYGWPWRSLGGEIYEPTVGANLDGRLEVFGVGMDSEVHQIWQVAPNSVWSAWGSLGANVLRQLAVGRNQDGRLELFAVTGDNSLAAIWQTRPNNGWSHWGTLGGNIHSPTTIRTPGGRQHVFACTPGGALIHVAQTKPSNGWGTWEPLNAGTIRPPITVALDKAGWLQVFAVGTDGALHLLSQNPSGPGWHPWKSLGGKIINPVVGTNADGRLEVFGTGPDKSLHHIWQKPDGSWSGWGTRGGHAIQPAVARNKDGRLTVCARNAGDQISIIEQTAPNNGWGSWFSIPGPRVSEGPVIAANQDGRLEIFVRGDDGALWHLWQTAPSGYWLDL</sequence>
<keyword evidence="6" id="KW-0862">Zinc</keyword>
<dbReference type="GO" id="GO:0031012">
    <property type="term" value="C:extracellular matrix"/>
    <property type="evidence" value="ECO:0007669"/>
    <property type="project" value="InterPro"/>
</dbReference>
<dbReference type="Pfam" id="PF01471">
    <property type="entry name" value="PG_binding_1"/>
    <property type="match status" value="1"/>
</dbReference>
<dbReference type="GO" id="GO:0030198">
    <property type="term" value="P:extracellular matrix organization"/>
    <property type="evidence" value="ECO:0007669"/>
    <property type="project" value="TreeGrafter"/>
</dbReference>
<protein>
    <recommendedName>
        <fullName evidence="10">Peptidase metallopeptidase domain-containing protein</fullName>
    </recommendedName>
</protein>
<comment type="caution">
    <text evidence="11">The sequence shown here is derived from an EMBL/GenBank/DDBJ whole genome shotgun (WGS) entry which is preliminary data.</text>
</comment>
<feature type="domain" description="Peptidase metallopeptidase" evidence="10">
    <location>
        <begin position="49"/>
        <end position="192"/>
    </location>
</feature>
<dbReference type="PANTHER" id="PTHR10201">
    <property type="entry name" value="MATRIX METALLOPROTEINASE"/>
    <property type="match status" value="1"/>
</dbReference>
<proteinExistence type="predicted"/>
<reference evidence="11 12" key="1">
    <citation type="submission" date="2019-10" db="EMBL/GenBank/DDBJ databases">
        <title>Whole genome shotgun sequence of Acrocarpospora corrugata NBRC 13972.</title>
        <authorList>
            <person name="Ichikawa N."/>
            <person name="Kimura A."/>
            <person name="Kitahashi Y."/>
            <person name="Komaki H."/>
            <person name="Oguchi A."/>
        </authorList>
    </citation>
    <scope>NUCLEOTIDE SEQUENCE [LARGE SCALE GENOMIC DNA]</scope>
    <source>
        <strain evidence="11 12">NBRC 13972</strain>
    </source>
</reference>
<organism evidence="11 12">
    <name type="scientific">Acrocarpospora corrugata</name>
    <dbReference type="NCBI Taxonomy" id="35763"/>
    <lineage>
        <taxon>Bacteria</taxon>
        <taxon>Bacillati</taxon>
        <taxon>Actinomycetota</taxon>
        <taxon>Actinomycetes</taxon>
        <taxon>Streptosporangiales</taxon>
        <taxon>Streptosporangiaceae</taxon>
        <taxon>Acrocarpospora</taxon>
    </lineage>
</organism>
<keyword evidence="8" id="KW-0865">Zymogen</keyword>
<dbReference type="GO" id="GO:0030574">
    <property type="term" value="P:collagen catabolic process"/>
    <property type="evidence" value="ECO:0007669"/>
    <property type="project" value="TreeGrafter"/>
</dbReference>
<dbReference type="SUPFAM" id="SSF55486">
    <property type="entry name" value="Metalloproteases ('zincins'), catalytic domain"/>
    <property type="match status" value="1"/>
</dbReference>
<dbReference type="CDD" id="cd22954">
    <property type="entry name" value="PLL_lectin"/>
    <property type="match status" value="1"/>
</dbReference>
<keyword evidence="7" id="KW-0482">Metalloprotease</keyword>
<dbReference type="InterPro" id="IPR058502">
    <property type="entry name" value="PLL-like_beta-prop"/>
</dbReference>
<dbReference type="Gene3D" id="2.120.10.70">
    <property type="entry name" value="Fucose-specific lectin"/>
    <property type="match status" value="2"/>
</dbReference>
<dbReference type="InterPro" id="IPR021190">
    <property type="entry name" value="Pept_M10A"/>
</dbReference>
<comment type="cofactor">
    <cofactor evidence="1">
        <name>Zn(2+)</name>
        <dbReference type="ChEBI" id="CHEBI:29105"/>
    </cofactor>
</comment>
<dbReference type="SUPFAM" id="SSF47090">
    <property type="entry name" value="PGBD-like"/>
    <property type="match status" value="1"/>
</dbReference>
<keyword evidence="2" id="KW-0645">Protease</keyword>
<dbReference type="Proteomes" id="UP000334990">
    <property type="component" value="Unassembled WGS sequence"/>
</dbReference>
<dbReference type="GO" id="GO:0008270">
    <property type="term" value="F:zinc ion binding"/>
    <property type="evidence" value="ECO:0007669"/>
    <property type="project" value="InterPro"/>
</dbReference>
<accession>A0A5M3VPV0</accession>
<evidence type="ECO:0000256" key="5">
    <source>
        <dbReference type="ARBA" id="ARBA00022801"/>
    </source>
</evidence>
<dbReference type="PANTHER" id="PTHR10201:SF323">
    <property type="entry name" value="MATRIX METALLOPROTEINASE-21"/>
    <property type="match status" value="1"/>
</dbReference>
<dbReference type="AlphaFoldDB" id="A0A5M3VPV0"/>
<dbReference type="Pfam" id="PF00413">
    <property type="entry name" value="Peptidase_M10"/>
    <property type="match status" value="1"/>
</dbReference>
<evidence type="ECO:0000313" key="11">
    <source>
        <dbReference type="EMBL" id="GER98814.1"/>
    </source>
</evidence>
<dbReference type="InterPro" id="IPR021158">
    <property type="entry name" value="Pept_M10A_Zn_BS"/>
</dbReference>
<dbReference type="PRINTS" id="PR00138">
    <property type="entry name" value="MATRIXIN"/>
</dbReference>
<evidence type="ECO:0000256" key="7">
    <source>
        <dbReference type="ARBA" id="ARBA00023049"/>
    </source>
</evidence>
<feature type="region of interest" description="Disordered" evidence="9">
    <location>
        <begin position="118"/>
        <end position="137"/>
    </location>
</feature>